<dbReference type="GO" id="GO:0046872">
    <property type="term" value="F:metal ion binding"/>
    <property type="evidence" value="ECO:0007669"/>
    <property type="project" value="UniProtKB-KW"/>
</dbReference>
<organism evidence="3 4">
    <name type="scientific">Plakobranchus ocellatus</name>
    <dbReference type="NCBI Taxonomy" id="259542"/>
    <lineage>
        <taxon>Eukaryota</taxon>
        <taxon>Metazoa</taxon>
        <taxon>Spiralia</taxon>
        <taxon>Lophotrochozoa</taxon>
        <taxon>Mollusca</taxon>
        <taxon>Gastropoda</taxon>
        <taxon>Heterobranchia</taxon>
        <taxon>Euthyneura</taxon>
        <taxon>Panpulmonata</taxon>
        <taxon>Sacoglossa</taxon>
        <taxon>Placobranchoidea</taxon>
        <taxon>Plakobranchidae</taxon>
        <taxon>Plakobranchus</taxon>
    </lineage>
</organism>
<comment type="caution">
    <text evidence="3">The sequence shown here is derived from an EMBL/GenBank/DDBJ whole genome shotgun (WGS) entry which is preliminary data.</text>
</comment>
<protein>
    <submittedName>
        <fullName evidence="3">Zinc metalloproteinase/disintegrin</fullName>
    </submittedName>
</protein>
<keyword evidence="1" id="KW-0862">Zinc</keyword>
<feature type="active site" evidence="1">
    <location>
        <position position="130"/>
    </location>
</feature>
<evidence type="ECO:0000256" key="1">
    <source>
        <dbReference type="PROSITE-ProRule" id="PRU00276"/>
    </source>
</evidence>
<dbReference type="AlphaFoldDB" id="A0AAV3Y1Y4"/>
<dbReference type="InterPro" id="IPR001590">
    <property type="entry name" value="Peptidase_M12B"/>
</dbReference>
<dbReference type="SUPFAM" id="SSF55486">
    <property type="entry name" value="Metalloproteases ('zincins'), catalytic domain"/>
    <property type="match status" value="1"/>
</dbReference>
<keyword evidence="3" id="KW-0645">Protease</keyword>
<accession>A0AAV3Y1Y4</accession>
<feature type="binding site" evidence="1">
    <location>
        <position position="133"/>
    </location>
    <ligand>
        <name>Zn(2+)</name>
        <dbReference type="ChEBI" id="CHEBI:29105"/>
        <note>catalytic</note>
    </ligand>
</feature>
<dbReference type="Proteomes" id="UP000735302">
    <property type="component" value="Unassembled WGS sequence"/>
</dbReference>
<dbReference type="InterPro" id="IPR024079">
    <property type="entry name" value="MetalloPept_cat_dom_sf"/>
</dbReference>
<dbReference type="PANTHER" id="PTHR11905">
    <property type="entry name" value="ADAM A DISINTEGRIN AND METALLOPROTEASE DOMAIN"/>
    <property type="match status" value="1"/>
</dbReference>
<keyword evidence="3" id="KW-0378">Hydrolase</keyword>
<dbReference type="GO" id="GO:0004222">
    <property type="term" value="F:metalloendopeptidase activity"/>
    <property type="evidence" value="ECO:0007669"/>
    <property type="project" value="InterPro"/>
</dbReference>
<keyword evidence="3" id="KW-0482">Metalloprotease</keyword>
<evidence type="ECO:0000259" key="2">
    <source>
        <dbReference type="PROSITE" id="PS50215"/>
    </source>
</evidence>
<reference evidence="3 4" key="1">
    <citation type="journal article" date="2021" name="Elife">
        <title>Chloroplast acquisition without the gene transfer in kleptoplastic sea slugs, Plakobranchus ocellatus.</title>
        <authorList>
            <person name="Maeda T."/>
            <person name="Takahashi S."/>
            <person name="Yoshida T."/>
            <person name="Shimamura S."/>
            <person name="Takaki Y."/>
            <person name="Nagai Y."/>
            <person name="Toyoda A."/>
            <person name="Suzuki Y."/>
            <person name="Arimoto A."/>
            <person name="Ishii H."/>
            <person name="Satoh N."/>
            <person name="Nishiyama T."/>
            <person name="Hasebe M."/>
            <person name="Maruyama T."/>
            <person name="Minagawa J."/>
            <person name="Obokata J."/>
            <person name="Shigenobu S."/>
        </authorList>
    </citation>
    <scope>NUCLEOTIDE SEQUENCE [LARGE SCALE GENOMIC DNA]</scope>
</reference>
<evidence type="ECO:0000313" key="4">
    <source>
        <dbReference type="Proteomes" id="UP000735302"/>
    </source>
</evidence>
<proteinExistence type="predicted"/>
<feature type="domain" description="Peptidase M12B" evidence="2">
    <location>
        <begin position="1"/>
        <end position="183"/>
    </location>
</feature>
<evidence type="ECO:0000313" key="3">
    <source>
        <dbReference type="EMBL" id="GFN76948.1"/>
    </source>
</evidence>
<dbReference type="PANTHER" id="PTHR11905:SF159">
    <property type="entry name" value="ADAM METALLOPROTEASE"/>
    <property type="match status" value="1"/>
</dbReference>
<dbReference type="Gene3D" id="3.40.390.10">
    <property type="entry name" value="Collagenase (Catalytic Domain)"/>
    <property type="match status" value="1"/>
</dbReference>
<dbReference type="Pfam" id="PF01421">
    <property type="entry name" value="Reprolysin"/>
    <property type="match status" value="1"/>
</dbReference>
<comment type="caution">
    <text evidence="1">Lacks conserved residue(s) required for the propagation of feature annotation.</text>
</comment>
<feature type="binding site" evidence="1">
    <location>
        <position position="129"/>
    </location>
    <ligand>
        <name>Zn(2+)</name>
        <dbReference type="ChEBI" id="CHEBI:29105"/>
        <note>catalytic</note>
    </ligand>
</feature>
<keyword evidence="4" id="KW-1185">Reference proteome</keyword>
<dbReference type="GO" id="GO:0006508">
    <property type="term" value="P:proteolysis"/>
    <property type="evidence" value="ECO:0007669"/>
    <property type="project" value="InterPro"/>
</dbReference>
<feature type="binding site" evidence="1">
    <location>
        <position position="139"/>
    </location>
    <ligand>
        <name>Zn(2+)</name>
        <dbReference type="ChEBI" id="CHEBI:29105"/>
        <note>catalytic</note>
    </ligand>
</feature>
<gene>
    <name evidence="3" type="ORF">PoB_000345400</name>
</gene>
<name>A0AAV3Y1Y4_9GAST</name>
<dbReference type="PROSITE" id="PS50215">
    <property type="entry name" value="ADAM_MEPRO"/>
    <property type="match status" value="1"/>
</dbReference>
<keyword evidence="1" id="KW-0479">Metal-binding</keyword>
<sequence>MANYLKKQGFDTTQKVTDFMITKWNAIAKVFGNEKKVGVRFYIHLKKVEVWWRNPDFYRPVQQNQNMGKHLSVFCNNTKRDNADHRMLYTHGVGGRVAGMAWVGQICQARHSCSVVRSKKRGSVSTELHELGHNLGFLHDPQMKCSTPYGFMGWKFSTFKDCYRERLLKKIKKKSFNCLRQRNVRRPKLNKG</sequence>
<dbReference type="EMBL" id="BLXT01000430">
    <property type="protein sequence ID" value="GFN76948.1"/>
    <property type="molecule type" value="Genomic_DNA"/>
</dbReference>